<keyword evidence="4" id="KW-1185">Reference proteome</keyword>
<keyword evidence="3" id="KW-0547">Nucleotide-binding</keyword>
<dbReference type="InterPro" id="IPR056884">
    <property type="entry name" value="NPHP3-like_N"/>
</dbReference>
<evidence type="ECO:0000256" key="1">
    <source>
        <dbReference type="ARBA" id="ARBA00022737"/>
    </source>
</evidence>
<evidence type="ECO:0000313" key="4">
    <source>
        <dbReference type="Proteomes" id="UP000297407"/>
    </source>
</evidence>
<name>A0A4Z0LB38_9FLAO</name>
<keyword evidence="1" id="KW-0677">Repeat</keyword>
<organism evidence="3 4">
    <name type="scientific">Flavobacterium humi</name>
    <dbReference type="NCBI Taxonomy" id="2562683"/>
    <lineage>
        <taxon>Bacteria</taxon>
        <taxon>Pseudomonadati</taxon>
        <taxon>Bacteroidota</taxon>
        <taxon>Flavobacteriia</taxon>
        <taxon>Flavobacteriales</taxon>
        <taxon>Flavobacteriaceae</taxon>
        <taxon>Flavobacterium</taxon>
    </lineage>
</organism>
<sequence length="2087" mass="237503">MAYDLVGFSRAGDVFHYRWAARRSLKMIFPTSSLGSITIEGSPEKDKAGEYVIDLTECYGKPDEEQQIKYYQLKHTTVKSGVPFVLSDLKTTFEGFAKRYTQHAEKNEIKTKCISFTIVSNRKIDDNFKKGITNIADDKTTNKTFKDTLKKYTGFADAQLKEFCSVINFEDGEGNYNVQKDELRVEMSQLVSGTFDNAYVDSIITLMQEKVLPDSNGLIVKEDILNRIGVTSEKAMFPADAVWENMDKTITRVQHKTLVGNIMEANLPIIIHAEGGVGKSVFARQVLKSLDEGSMGVAYDCFGAGGYRNRSTTRHMHRTALVQIANELAAKGLCDPLLVQNTTLDREIMRDFLLRIGSATAALKMANENAALVIVIDAADNAEMAAKEFNELCFAHELMRENLPLGCKIVFLCRTERIDLLQPLGATGKFELQGFSADESLENLKNYFPDAKPQDGTEFHRLTNGNPRVQANALDFKTDSVAELLTNLGPAGTKIEDQIELQLSRAVTRIEDLYLPGFKDHVQSICIGLASLSPHIPLDVLALAAGVEIATVRSFVADIGRPLWISDLSVQFRDEPTETWFRKKFCASKADFQKYITSLEPLAINSTYVSQVLPQLYLQAEEYDKLISSALSDDFLPKDNPIDARNVRVYRLQFAFKAALKLRRFKDAIKLAVRAGEEMAGEQRQLLLLRQNLDLIVPLQSEDKVKELAFKRSISGAWAGSENVYSSALLSAVDGYKGEARGFLRAAMNWLNAYFEQSKKKKKRPHFHDEEKLQDGDVLELANAHLNINGVEGFAKFVTGLKPHSAVYRTIKSLSSRLIDKGEFELLTKILEQLNDYPYYVVAITDELGKVGQFPDSVLLEKCLKALSAERTRIKEPIYRHNDTITPAILSFLEACLQHNLPEKRIIKSLNYYFPERANQMVYNSHFGEDRMLYLRSLAIRLHISKKDTVSFEDITPTDLINKDNKKHQQSDDLKEFNFIINGLLPLYQLRLDILMNQPSDILARVKEAIPKSNQALQGRYRSSDNFPSEIATLYLSILKWSKNCSTEELKEFFMSYIKGNGSLRVNHQIKLVRIAYRLPHLKAFAKESEEDAFMLIKSVSEDGPEEIADRYISLSRAVLAVSKDDASVYFENAIEIVSKFGDEIYQRWEATQALAKQSVANHKPNPKLAYRFIRVAELVGENLREKHWDRGEAIQVCTRLSTSSGIAALSRWREREIGRFEWLESALIQELISSEKISIQTAIALSTFLDIDQVRNIIGKLIERPISLQAKNILLERLIPRVQNEGATPEYWNSLKKASDLAGTKNAELDNIINSFEEQASSEEKKEATRYSATEQDTFDWEKIFSDSDLNTDDGLSASLAKFEIKIAERNPFIHKSEFWKNVLNRIEESDAYNFLGNVPNVNKLSLHDVEEIFQALPTDWKSKVSFKKRLSPSLSSIGQKFAHELVIPWHYKSTIEKLSLDGEQISVLQNGIYEGLATGNEFADAEMLFGFAVISRSHLTNDEAVDLLDYTLSRFELHVDEDFGDGSANPAVDEVYDASRSVAGFVWSSLASPKSEIRWKAAHCVRELVHFDCVDVINQLFYWLERDNAGPFGVKSYPFYSFHARLYLFISLSRATMEKTSNVEKYASTIMRYALSEKHILIQKFAADTALNIARNNQDVYGIEVVNSLSNATKSRFPIKTVDYNYQTKSYLHRDNEVERKEGFYFGWDFDNYWFKPLGEVFGISGEQTEDLAAIVIEEKWGNIKGGYNSDPRVGLWNNSNDYSTHHDHGSYPRIDRLDFYISYHSLMIVAAQLLEKMPTVIRRNWSEDDWSEWLSRHLLTSPDGRWLSDFRDPVPTTSPTWVKSDYRDEQQLEISDDEFLESLIEKRNGETWLNVKGSWQESNSTIKGTYYVTSALVSPETSEALLNALSTCVDFRDFKLPSYKEKRMEINSMPFILKGWIKDRDISKSLDEFDPFAGEITFPPYRLGKKIVKDMNLLVSEDGKKWYCNDSCEPSLLNSLYASYNGSRDEEPQQLGNRMSASLLFLKQLCIDLKSELIIEVQLGRNQIYRRYMDDHKYKESTSKIFILSADGKIRSTTENHQLG</sequence>
<evidence type="ECO:0000313" key="3">
    <source>
        <dbReference type="EMBL" id="TGD59133.1"/>
    </source>
</evidence>
<gene>
    <name evidence="3" type="ORF">E4635_04585</name>
</gene>
<protein>
    <submittedName>
        <fullName evidence="3">ATP-binding protein</fullName>
    </submittedName>
</protein>
<dbReference type="RefSeq" id="WP_135525443.1">
    <property type="nucleotide sequence ID" value="NZ_SRLH01000002.1"/>
</dbReference>
<feature type="domain" description="Nephrocystin 3-like N-terminal" evidence="2">
    <location>
        <begin position="270"/>
        <end position="414"/>
    </location>
</feature>
<reference evidence="3 4" key="1">
    <citation type="submission" date="2019-04" db="EMBL/GenBank/DDBJ databases">
        <title>Flavobacterium sp. strain DS2-A Genome sequencing and assembly.</title>
        <authorList>
            <person name="Kim I."/>
        </authorList>
    </citation>
    <scope>NUCLEOTIDE SEQUENCE [LARGE SCALE GENOMIC DNA]</scope>
    <source>
        <strain evidence="3 4">DS2-A</strain>
    </source>
</reference>
<comment type="caution">
    <text evidence="3">The sequence shown here is derived from an EMBL/GenBank/DDBJ whole genome shotgun (WGS) entry which is preliminary data.</text>
</comment>
<dbReference type="OrthoDB" id="4770405at2"/>
<dbReference type="GO" id="GO:0005524">
    <property type="term" value="F:ATP binding"/>
    <property type="evidence" value="ECO:0007669"/>
    <property type="project" value="UniProtKB-KW"/>
</dbReference>
<dbReference type="Pfam" id="PF24883">
    <property type="entry name" value="NPHP3_N"/>
    <property type="match status" value="1"/>
</dbReference>
<dbReference type="Proteomes" id="UP000297407">
    <property type="component" value="Unassembled WGS sequence"/>
</dbReference>
<dbReference type="EMBL" id="SRLH01000002">
    <property type="protein sequence ID" value="TGD59133.1"/>
    <property type="molecule type" value="Genomic_DNA"/>
</dbReference>
<dbReference type="SUPFAM" id="SSF52540">
    <property type="entry name" value="P-loop containing nucleoside triphosphate hydrolases"/>
    <property type="match status" value="1"/>
</dbReference>
<dbReference type="InterPro" id="IPR027417">
    <property type="entry name" value="P-loop_NTPase"/>
</dbReference>
<keyword evidence="3" id="KW-0067">ATP-binding</keyword>
<accession>A0A4Z0LB38</accession>
<evidence type="ECO:0000259" key="2">
    <source>
        <dbReference type="Pfam" id="PF24883"/>
    </source>
</evidence>
<proteinExistence type="predicted"/>